<sequence length="251" mass="28343">MISSIKTTIFQALILLCISTFARAQDKINTDRPDQTDGATVIDPKSIQFETEFYYNKFSTGEKALISSSLLRYGLTKKVEARLLVEQGQERDLFISETTQGQYPLALSTKIAVLKDKRNLPDIALIGYLHLPLTSHKGNYGYWSPSATLVIEKEFDKLTATANGTYKQEAFEKEWIWQVSGDLKYELSERISVFGEYFAQYAPGDSPLHNADGGILYHITPDWVVYLAMGHTLFTKESNYFGNAGLAFRIH</sequence>
<organism evidence="2 3">
    <name type="scientific">Chitinophaga rhizophila</name>
    <dbReference type="NCBI Taxonomy" id="2866212"/>
    <lineage>
        <taxon>Bacteria</taxon>
        <taxon>Pseudomonadati</taxon>
        <taxon>Bacteroidota</taxon>
        <taxon>Chitinophagia</taxon>
        <taxon>Chitinophagales</taxon>
        <taxon>Chitinophagaceae</taxon>
        <taxon>Chitinophaga</taxon>
    </lineage>
</organism>
<dbReference type="RefSeq" id="WP_220249896.1">
    <property type="nucleotide sequence ID" value="NZ_JAICCF010000002.1"/>
</dbReference>
<keyword evidence="1" id="KW-0732">Signal</keyword>
<protein>
    <submittedName>
        <fullName evidence="2">Transporter</fullName>
    </submittedName>
</protein>
<reference evidence="2 3" key="1">
    <citation type="submission" date="2021-08" db="EMBL/GenBank/DDBJ databases">
        <title>The genome sequence of Chitinophaga sp. B61.</title>
        <authorList>
            <person name="Zhang X."/>
        </authorList>
    </citation>
    <scope>NUCLEOTIDE SEQUENCE [LARGE SCALE GENOMIC DNA]</scope>
    <source>
        <strain evidence="2 3">B61</strain>
    </source>
</reference>
<evidence type="ECO:0000313" key="3">
    <source>
        <dbReference type="Proteomes" id="UP000812961"/>
    </source>
</evidence>
<name>A0ABS7GAJ7_9BACT</name>
<evidence type="ECO:0000313" key="2">
    <source>
        <dbReference type="EMBL" id="MBW8684679.1"/>
    </source>
</evidence>
<feature type="chain" id="PRO_5046898648" evidence="1">
    <location>
        <begin position="25"/>
        <end position="251"/>
    </location>
</feature>
<feature type="signal peptide" evidence="1">
    <location>
        <begin position="1"/>
        <end position="24"/>
    </location>
</feature>
<dbReference type="InterPro" id="IPR025737">
    <property type="entry name" value="FApF"/>
</dbReference>
<proteinExistence type="predicted"/>
<keyword evidence="3" id="KW-1185">Reference proteome</keyword>
<dbReference type="Proteomes" id="UP000812961">
    <property type="component" value="Unassembled WGS sequence"/>
</dbReference>
<dbReference type="Pfam" id="PF13557">
    <property type="entry name" value="Phenol_MetA_deg"/>
    <property type="match status" value="1"/>
</dbReference>
<accession>A0ABS7GAJ7</accession>
<dbReference type="EMBL" id="JAICCF010000002">
    <property type="protein sequence ID" value="MBW8684679.1"/>
    <property type="molecule type" value="Genomic_DNA"/>
</dbReference>
<comment type="caution">
    <text evidence="2">The sequence shown here is derived from an EMBL/GenBank/DDBJ whole genome shotgun (WGS) entry which is preliminary data.</text>
</comment>
<gene>
    <name evidence="2" type="ORF">K1Y79_10085</name>
</gene>
<evidence type="ECO:0000256" key="1">
    <source>
        <dbReference type="SAM" id="SignalP"/>
    </source>
</evidence>